<sequence length="73" mass="8287">IKTLSLENLTKYEAPFVLQDKNGLYFTVLKVVKKDNKSNNKSVNSKNLNDNKSNNKSSNNNNSINKNSKNKEI</sequence>
<evidence type="ECO:0000256" key="1">
    <source>
        <dbReference type="SAM" id="MobiDB-lite"/>
    </source>
</evidence>
<protein>
    <submittedName>
        <fullName evidence="2">Uncharacterized protein</fullName>
    </submittedName>
</protein>
<evidence type="ECO:0000313" key="2">
    <source>
        <dbReference type="EMBL" id="MCZ6160717.1"/>
    </source>
</evidence>
<dbReference type="AlphaFoldDB" id="A0A9Q4PT53"/>
<feature type="non-terminal residue" evidence="2">
    <location>
        <position position="1"/>
    </location>
</feature>
<dbReference type="RefSeq" id="WP_269485216.1">
    <property type="nucleotide sequence ID" value="NZ_JAPXGO010000038.1"/>
</dbReference>
<accession>A0A9Q4PT53</accession>
<dbReference type="Proteomes" id="UP001075225">
    <property type="component" value="Unassembled WGS sequence"/>
</dbReference>
<gene>
    <name evidence="2" type="ORF">O6B32_09575</name>
</gene>
<feature type="compositionally biased region" description="Low complexity" evidence="1">
    <location>
        <begin position="39"/>
        <end position="67"/>
    </location>
</feature>
<feature type="region of interest" description="Disordered" evidence="1">
    <location>
        <begin position="35"/>
        <end position="73"/>
    </location>
</feature>
<name>A0A9Q4PT53_9BACT</name>
<organism evidence="2 3">
    <name type="scientific">Campylobacter ureolyticus</name>
    <dbReference type="NCBI Taxonomy" id="827"/>
    <lineage>
        <taxon>Bacteria</taxon>
        <taxon>Pseudomonadati</taxon>
        <taxon>Campylobacterota</taxon>
        <taxon>Epsilonproteobacteria</taxon>
        <taxon>Campylobacterales</taxon>
        <taxon>Campylobacteraceae</taxon>
        <taxon>Campylobacter</taxon>
    </lineage>
</organism>
<evidence type="ECO:0000313" key="3">
    <source>
        <dbReference type="Proteomes" id="UP001075225"/>
    </source>
</evidence>
<proteinExistence type="predicted"/>
<comment type="caution">
    <text evidence="2">The sequence shown here is derived from an EMBL/GenBank/DDBJ whole genome shotgun (WGS) entry which is preliminary data.</text>
</comment>
<dbReference type="EMBL" id="JAPXGO010000038">
    <property type="protein sequence ID" value="MCZ6160717.1"/>
    <property type="molecule type" value="Genomic_DNA"/>
</dbReference>
<reference evidence="2" key="1">
    <citation type="submission" date="2022-12" db="EMBL/GenBank/DDBJ databases">
        <title>Species Delineation and Comparative Genomics within the Campylobacter ureolyticus Complex.</title>
        <authorList>
            <person name="Maki J."/>
            <person name="Howard M."/>
            <person name="Connelly S."/>
            <person name="Hardy D.J."/>
            <person name="Cameron A."/>
        </authorList>
    </citation>
    <scope>NUCLEOTIDE SEQUENCE</scope>
    <source>
        <strain evidence="2">URMC_787</strain>
    </source>
</reference>